<dbReference type="CDD" id="cd09917">
    <property type="entry name" value="F-box_SF"/>
    <property type="match status" value="1"/>
</dbReference>
<proteinExistence type="predicted"/>
<accession>A0A5C6GI53</accession>
<evidence type="ECO:0000259" key="1">
    <source>
        <dbReference type="PROSITE" id="PS50181"/>
    </source>
</evidence>
<dbReference type="EMBL" id="SBHS01000007">
    <property type="protein sequence ID" value="TWU75623.1"/>
    <property type="molecule type" value="Genomic_DNA"/>
</dbReference>
<name>A0A5C6GI53_METRR</name>
<organism evidence="2 3">
    <name type="scientific">Metarhizium rileyi (strain RCEF 4871)</name>
    <name type="common">Nomuraea rileyi</name>
    <dbReference type="NCBI Taxonomy" id="1649241"/>
    <lineage>
        <taxon>Eukaryota</taxon>
        <taxon>Fungi</taxon>
        <taxon>Dikarya</taxon>
        <taxon>Ascomycota</taxon>
        <taxon>Pezizomycotina</taxon>
        <taxon>Sordariomycetes</taxon>
        <taxon>Hypocreomycetidae</taxon>
        <taxon>Hypocreales</taxon>
        <taxon>Clavicipitaceae</taxon>
        <taxon>Metarhizium</taxon>
    </lineage>
</organism>
<protein>
    <recommendedName>
        <fullName evidence="1">F-box domain-containing protein</fullName>
    </recommendedName>
</protein>
<dbReference type="PROSITE" id="PS50181">
    <property type="entry name" value="FBOX"/>
    <property type="match status" value="1"/>
</dbReference>
<dbReference type="InterPro" id="IPR001810">
    <property type="entry name" value="F-box_dom"/>
</dbReference>
<feature type="domain" description="F-box" evidence="1">
    <location>
        <begin position="8"/>
        <end position="56"/>
    </location>
</feature>
<reference evidence="3" key="1">
    <citation type="submission" date="2018-12" db="EMBL/GenBank/DDBJ databases">
        <title>The complete genome of Metarhizium rileyi, a key fungal pathogen of Lepidoptera.</title>
        <authorList>
            <person name="Binneck E."/>
            <person name="Lastra C.C.L."/>
            <person name="Sosa-Gomez D.R."/>
        </authorList>
    </citation>
    <scope>NUCLEOTIDE SEQUENCE [LARGE SCALE GENOMIC DNA]</scope>
    <source>
        <strain evidence="3">Cep018-CH2</strain>
    </source>
</reference>
<evidence type="ECO:0000313" key="3">
    <source>
        <dbReference type="Proteomes" id="UP000317257"/>
    </source>
</evidence>
<gene>
    <name evidence="2" type="ORF">ED733_006928</name>
</gene>
<feature type="unsure residue" description="I or L" evidence="2">
    <location>
        <position position="26"/>
    </location>
</feature>
<evidence type="ECO:0000313" key="2">
    <source>
        <dbReference type="EMBL" id="TWU75623.1"/>
    </source>
</evidence>
<dbReference type="AlphaFoldDB" id="A0A5C6GI53"/>
<comment type="caution">
    <text evidence="2">The sequence shown here is derived from an EMBL/GenBank/DDBJ whole genome shotgun (WGS) entry which is preliminary data.</text>
</comment>
<dbReference type="Proteomes" id="UP000317257">
    <property type="component" value="Unassembled WGS sequence"/>
</dbReference>
<sequence length="357" mass="40723">MTATSKLYACLAGLPVEILLDIYQHLDLRSIFELSLTNTEFFIFFQRRKSDIIIPVLKRDFSPFDEFVQVYTASAGDIACGGIYKPRKVVFHRFGGDIGVVLSNGASTSSLTGKAADDKFTKVIHARHALKAPCPSSDIVLLTALDLNGLLKQCRIVREWEELFPQMRWFYQPESCRLLRPHEQIFVQTSLPGVVDRSQSLATSWNDQSHWGRIVKTFAKLGPEDLLYYFNNIYSYPWIRLIKEIKLRHPDFTCDQESIQIAVRCALEERNWRDKKVNLAEHDVGGIIDFDDDRDEDRFRLRSDASPTGQLPGGSRFILSHSRYSPRGDDGTFLDDYLRLSATESRLTISTFLGAAN</sequence>